<protein>
    <submittedName>
        <fullName evidence="2">Uncharacterized protein</fullName>
    </submittedName>
</protein>
<dbReference type="Ensembl" id="ENSLCNT00005007261.1">
    <property type="protein sequence ID" value="ENSLCNP00005006464.1"/>
    <property type="gene ID" value="ENSLCNG00005004297.1"/>
</dbReference>
<name>A0A667G020_LYNCA</name>
<reference evidence="2" key="2">
    <citation type="submission" date="2025-09" db="UniProtKB">
        <authorList>
            <consortium name="Ensembl"/>
        </authorList>
    </citation>
    <scope>IDENTIFICATION</scope>
</reference>
<evidence type="ECO:0000313" key="2">
    <source>
        <dbReference type="Ensembl" id="ENSLCNP00005006464.1"/>
    </source>
</evidence>
<organism evidence="2 3">
    <name type="scientific">Lynx canadensis</name>
    <name type="common">Canada lynx</name>
    <name type="synonym">Felis canadensis</name>
    <dbReference type="NCBI Taxonomy" id="61383"/>
    <lineage>
        <taxon>Eukaryota</taxon>
        <taxon>Metazoa</taxon>
        <taxon>Chordata</taxon>
        <taxon>Craniata</taxon>
        <taxon>Vertebrata</taxon>
        <taxon>Euteleostomi</taxon>
        <taxon>Mammalia</taxon>
        <taxon>Eutheria</taxon>
        <taxon>Laurasiatheria</taxon>
        <taxon>Carnivora</taxon>
        <taxon>Feliformia</taxon>
        <taxon>Felidae</taxon>
        <taxon>Felinae</taxon>
        <taxon>Lynx</taxon>
    </lineage>
</organism>
<feature type="compositionally biased region" description="Polar residues" evidence="1">
    <location>
        <begin position="12"/>
        <end position="24"/>
    </location>
</feature>
<proteinExistence type="predicted"/>
<keyword evidence="3" id="KW-1185">Reference proteome</keyword>
<evidence type="ECO:0000256" key="1">
    <source>
        <dbReference type="SAM" id="MobiDB-lite"/>
    </source>
</evidence>
<dbReference type="Proteomes" id="UP000472241">
    <property type="component" value="Unplaced"/>
</dbReference>
<feature type="compositionally biased region" description="Gly residues" evidence="1">
    <location>
        <begin position="44"/>
        <end position="53"/>
    </location>
</feature>
<feature type="region of interest" description="Disordered" evidence="1">
    <location>
        <begin position="37"/>
        <end position="64"/>
    </location>
</feature>
<dbReference type="AlphaFoldDB" id="A0A667G020"/>
<reference evidence="2" key="1">
    <citation type="submission" date="2025-08" db="UniProtKB">
        <authorList>
            <consortium name="Ensembl"/>
        </authorList>
    </citation>
    <scope>IDENTIFICATION</scope>
</reference>
<evidence type="ECO:0000313" key="3">
    <source>
        <dbReference type="Proteomes" id="UP000472241"/>
    </source>
</evidence>
<accession>A0A667G020</accession>
<sequence>PSSGCPVVGPSGNPTPRLSMTAETSSQDLTRLCLTQTQQPRQVPGGGGGGGHLCRGLRHPGSSY</sequence>
<feature type="region of interest" description="Disordered" evidence="1">
    <location>
        <begin position="1"/>
        <end position="24"/>
    </location>
</feature>